<evidence type="ECO:0000313" key="3">
    <source>
        <dbReference type="Proteomes" id="UP000467132"/>
    </source>
</evidence>
<dbReference type="Pfam" id="PF13782">
    <property type="entry name" value="SpoVAB"/>
    <property type="match status" value="1"/>
</dbReference>
<organism evidence="2 3">
    <name type="scientific">Senegalia massiliensis</name>
    <dbReference type="NCBI Taxonomy" id="1720316"/>
    <lineage>
        <taxon>Bacteria</taxon>
        <taxon>Bacillati</taxon>
        <taxon>Bacillota</taxon>
        <taxon>Clostridia</taxon>
        <taxon>Eubacteriales</taxon>
        <taxon>Clostridiaceae</taxon>
        <taxon>Senegalia</taxon>
    </lineage>
</organism>
<dbReference type="EMBL" id="QXXA01000009">
    <property type="protein sequence ID" value="NBI06966.1"/>
    <property type="molecule type" value="Genomic_DNA"/>
</dbReference>
<feature type="transmembrane region" description="Helical" evidence="1">
    <location>
        <begin position="47"/>
        <end position="67"/>
    </location>
</feature>
<keyword evidence="1" id="KW-0812">Transmembrane</keyword>
<evidence type="ECO:0000313" key="2">
    <source>
        <dbReference type="EMBL" id="NBI06966.1"/>
    </source>
</evidence>
<accession>A0A845QZN9</accession>
<dbReference type="OrthoDB" id="9790504at2"/>
<feature type="transmembrane region" description="Helical" evidence="1">
    <location>
        <begin position="114"/>
        <end position="136"/>
    </location>
</feature>
<dbReference type="Proteomes" id="UP000467132">
    <property type="component" value="Unassembled WGS sequence"/>
</dbReference>
<dbReference type="InterPro" id="IPR020144">
    <property type="entry name" value="SpoVAB"/>
</dbReference>
<gene>
    <name evidence="2" type="ORF">D3Z33_08885</name>
</gene>
<keyword evidence="1" id="KW-1133">Transmembrane helix</keyword>
<keyword evidence="1" id="KW-0472">Membrane</keyword>
<comment type="caution">
    <text evidence="2">The sequence shown here is derived from an EMBL/GenBank/DDBJ whole genome shotgun (WGS) entry which is preliminary data.</text>
</comment>
<dbReference type="RefSeq" id="WP_160197433.1">
    <property type="nucleotide sequence ID" value="NZ_QXXA01000009.1"/>
</dbReference>
<dbReference type="AlphaFoldDB" id="A0A845QZN9"/>
<evidence type="ECO:0000256" key="1">
    <source>
        <dbReference type="SAM" id="Phobius"/>
    </source>
</evidence>
<feature type="transmembrane region" description="Helical" evidence="1">
    <location>
        <begin position="74"/>
        <end position="94"/>
    </location>
</feature>
<name>A0A845QZN9_9CLOT</name>
<proteinExistence type="predicted"/>
<keyword evidence="3" id="KW-1185">Reference proteome</keyword>
<protein>
    <submittedName>
        <fullName evidence="2">Stage V sporulation protein AB</fullName>
    </submittedName>
</protein>
<reference evidence="2 3" key="1">
    <citation type="submission" date="2018-08" db="EMBL/GenBank/DDBJ databases">
        <title>Murine metabolic-syndrome-specific gut microbial biobank.</title>
        <authorList>
            <person name="Liu C."/>
        </authorList>
    </citation>
    <scope>NUCLEOTIDE SEQUENCE [LARGE SCALE GENOMIC DNA]</scope>
    <source>
        <strain evidence="2 3">583</strain>
    </source>
</reference>
<sequence length="140" mass="15261">MFKSIFLVILGFAGGVGVGTAIASFLTLLDLIPRLAQISDSNGQLYIYQRAIVISVILTTLIEFFQISLYVNMLFLIPIGIFTGAFIGLIASALAEVLNVIPVLENKLKLKELLQIPVLCISLGKVIGSLIDWLILNNIR</sequence>